<gene>
    <name evidence="1" type="ORF">ATNIH1004_002709</name>
</gene>
<sequence length="136" mass="14416">MAAAQGVGPALYHERGRYPEVKVGVSVEAEVGIAILVLTDIRAMAELSALLVPQGVQRGTAYILYHDPADAEAAIAHMHEAQLDVLEAPAANRMAVVNLLTVALASLRTLADLHLRSEGMAVPGLWKSMISIVRGL</sequence>
<dbReference type="InterPro" id="IPR035979">
    <property type="entry name" value="RBD_domain_sf"/>
</dbReference>
<protein>
    <recommendedName>
        <fullName evidence="3">RRM domain-containing protein</fullName>
    </recommendedName>
</protein>
<dbReference type="GO" id="GO:0003676">
    <property type="term" value="F:nucleic acid binding"/>
    <property type="evidence" value="ECO:0007669"/>
    <property type="project" value="InterPro"/>
</dbReference>
<dbReference type="EMBL" id="QUQM01000001">
    <property type="protein sequence ID" value="KAA8650029.1"/>
    <property type="molecule type" value="Genomic_DNA"/>
</dbReference>
<comment type="caution">
    <text evidence="1">The sequence shown here is derived from an EMBL/GenBank/DDBJ whole genome shotgun (WGS) entry which is preliminary data.</text>
</comment>
<evidence type="ECO:0000313" key="1">
    <source>
        <dbReference type="EMBL" id="KAA8650029.1"/>
    </source>
</evidence>
<dbReference type="GeneID" id="54325411"/>
<organism evidence="1 2">
    <name type="scientific">Aspergillus tanneri</name>
    <dbReference type="NCBI Taxonomy" id="1220188"/>
    <lineage>
        <taxon>Eukaryota</taxon>
        <taxon>Fungi</taxon>
        <taxon>Dikarya</taxon>
        <taxon>Ascomycota</taxon>
        <taxon>Pezizomycotina</taxon>
        <taxon>Eurotiomycetes</taxon>
        <taxon>Eurotiomycetidae</taxon>
        <taxon>Eurotiales</taxon>
        <taxon>Aspergillaceae</taxon>
        <taxon>Aspergillus</taxon>
        <taxon>Aspergillus subgen. Circumdati</taxon>
    </lineage>
</organism>
<evidence type="ECO:0000313" key="2">
    <source>
        <dbReference type="Proteomes" id="UP000324241"/>
    </source>
</evidence>
<proteinExistence type="predicted"/>
<dbReference type="Proteomes" id="UP000324241">
    <property type="component" value="Unassembled WGS sequence"/>
</dbReference>
<accession>A0A5M9MZD8</accession>
<evidence type="ECO:0008006" key="3">
    <source>
        <dbReference type="Google" id="ProtNLM"/>
    </source>
</evidence>
<dbReference type="SUPFAM" id="SSF54928">
    <property type="entry name" value="RNA-binding domain, RBD"/>
    <property type="match status" value="1"/>
</dbReference>
<reference evidence="1 2" key="1">
    <citation type="submission" date="2019-08" db="EMBL/GenBank/DDBJ databases">
        <title>The genome sequence of a newly discovered highly antifungal drug resistant Aspergillus species, Aspergillus tanneri NIH 1004.</title>
        <authorList>
            <person name="Mounaud S."/>
            <person name="Singh I."/>
            <person name="Joardar V."/>
            <person name="Pakala S."/>
            <person name="Pakala S."/>
            <person name="Venepally P."/>
            <person name="Chung J.K."/>
            <person name="Losada L."/>
            <person name="Nierman W.C."/>
        </authorList>
    </citation>
    <scope>NUCLEOTIDE SEQUENCE [LARGE SCALE GENOMIC DNA]</scope>
    <source>
        <strain evidence="1 2">NIH1004</strain>
    </source>
</reference>
<dbReference type="RefSeq" id="XP_033429390.1">
    <property type="nucleotide sequence ID" value="XM_033567395.1"/>
</dbReference>
<name>A0A5M9MZD8_9EURO</name>
<dbReference type="OrthoDB" id="252020at2759"/>
<dbReference type="AlphaFoldDB" id="A0A5M9MZD8"/>